<evidence type="ECO:0000313" key="7">
    <source>
        <dbReference type="EMBL" id="KAJ4821851.1"/>
    </source>
</evidence>
<evidence type="ECO:0000256" key="1">
    <source>
        <dbReference type="ARBA" id="ARBA00022860"/>
    </source>
</evidence>
<comment type="caution">
    <text evidence="7">The sequence shown here is derived from an EMBL/GenBank/DDBJ whole genome shotgun (WGS) entry which is preliminary data.</text>
</comment>
<dbReference type="PANTHER" id="PTHR32295">
    <property type="entry name" value="IQ-DOMAIN 5-RELATED"/>
    <property type="match status" value="1"/>
</dbReference>
<feature type="compositionally biased region" description="Basic residues" evidence="5">
    <location>
        <begin position="47"/>
        <end position="56"/>
    </location>
</feature>
<dbReference type="SMART" id="SM00015">
    <property type="entry name" value="IQ"/>
    <property type="match status" value="2"/>
</dbReference>
<feature type="domain" description="DUF4005" evidence="6">
    <location>
        <begin position="293"/>
        <end position="348"/>
    </location>
</feature>
<dbReference type="AlphaFoldDB" id="A0A9Q0IW14"/>
<dbReference type="PROSITE" id="PS50096">
    <property type="entry name" value="IQ"/>
    <property type="match status" value="2"/>
</dbReference>
<sequence length="408" mass="46821">MGKAGRWMINFLLGKREDKEKKKLEASFYEMDVATPTATIPSTPNPYKRRWSFGKSSRKEKIHSGRKSVDSIINPFTSVVSSSLELEKKQKIARQLALQWTTTEAIRKTVVTTMHETDRKRKAVEDAAATRIQAAFRSHLAKKALKALRALVKLQALVRGHLVRKETNATLRQMQALMAIQVRARFQRIQMVEESHTVTKSQSSRHRSTLDASFYEAQGVSKNKYGYTNNLPMKRTKGITKFFSGELPILKPEHQFGFSYPTDQNSPFVHSPASKTIPGRASFTYEQPDYNHPAHNHYSFQPHYMGNTESSRAKVRSQSEPKQRPNERKQTKSNKANSMDGTNMQQDALSHCSSVHSTRVDHEEQDPWFTEIIRSRRPKDDNHDSKSTISSNHSNYNRFLVTYEVTYL</sequence>
<comment type="similarity">
    <text evidence="2">Belongs to the IQD family.</text>
</comment>
<reference evidence="7" key="1">
    <citation type="submission" date="2022-02" db="EMBL/GenBank/DDBJ databases">
        <authorList>
            <person name="Henning P.M."/>
            <person name="McCubbin A.G."/>
            <person name="Shore J.S."/>
        </authorList>
    </citation>
    <scope>NUCLEOTIDE SEQUENCE</scope>
    <source>
        <strain evidence="7">F60SS</strain>
        <tissue evidence="7">Leaves</tissue>
    </source>
</reference>
<dbReference type="InterPro" id="IPR000048">
    <property type="entry name" value="IQ_motif_EF-hand-BS"/>
</dbReference>
<comment type="function">
    <text evidence="4">May be involved in cooperative interactions with calmodulins or calmodulin-like proteins. Recruits calmodulin proteins to microtubules, thus being a potential scaffold in cellular signaling and trafficking. May associate with nucleic acids and regulate gene expression at the transcriptional or post-transcriptional level.</text>
</comment>
<evidence type="ECO:0000256" key="5">
    <source>
        <dbReference type="SAM" id="MobiDB-lite"/>
    </source>
</evidence>
<evidence type="ECO:0000256" key="2">
    <source>
        <dbReference type="ARBA" id="ARBA00024341"/>
    </source>
</evidence>
<feature type="region of interest" description="Disordered" evidence="5">
    <location>
        <begin position="268"/>
        <end position="392"/>
    </location>
</feature>
<dbReference type="CDD" id="cd23767">
    <property type="entry name" value="IQCD"/>
    <property type="match status" value="1"/>
</dbReference>
<dbReference type="SUPFAM" id="SSF52540">
    <property type="entry name" value="P-loop containing nucleoside triphosphate hydrolases"/>
    <property type="match status" value="1"/>
</dbReference>
<accession>A0A9Q0IW14</accession>
<feature type="compositionally biased region" description="Basic and acidic residues" evidence="5">
    <location>
        <begin position="317"/>
        <end position="330"/>
    </location>
</feature>
<dbReference type="Pfam" id="PF13178">
    <property type="entry name" value="DUF4005"/>
    <property type="match status" value="1"/>
</dbReference>
<dbReference type="InterPro" id="IPR027417">
    <property type="entry name" value="P-loop_NTPase"/>
</dbReference>
<dbReference type="Gene3D" id="1.20.5.190">
    <property type="match status" value="1"/>
</dbReference>
<feature type="region of interest" description="Disordered" evidence="5">
    <location>
        <begin position="40"/>
        <end position="60"/>
    </location>
</feature>
<dbReference type="Pfam" id="PF00612">
    <property type="entry name" value="IQ"/>
    <property type="match status" value="2"/>
</dbReference>
<feature type="compositionally biased region" description="Polar residues" evidence="5">
    <location>
        <begin position="333"/>
        <end position="357"/>
    </location>
</feature>
<evidence type="ECO:0000256" key="4">
    <source>
        <dbReference type="ARBA" id="ARBA00045534"/>
    </source>
</evidence>
<dbReference type="Proteomes" id="UP001141552">
    <property type="component" value="Unassembled WGS sequence"/>
</dbReference>
<organism evidence="7 8">
    <name type="scientific">Turnera subulata</name>
    <dbReference type="NCBI Taxonomy" id="218843"/>
    <lineage>
        <taxon>Eukaryota</taxon>
        <taxon>Viridiplantae</taxon>
        <taxon>Streptophyta</taxon>
        <taxon>Embryophyta</taxon>
        <taxon>Tracheophyta</taxon>
        <taxon>Spermatophyta</taxon>
        <taxon>Magnoliopsida</taxon>
        <taxon>eudicotyledons</taxon>
        <taxon>Gunneridae</taxon>
        <taxon>Pentapetalae</taxon>
        <taxon>rosids</taxon>
        <taxon>fabids</taxon>
        <taxon>Malpighiales</taxon>
        <taxon>Passifloraceae</taxon>
        <taxon>Turnera</taxon>
    </lineage>
</organism>
<gene>
    <name evidence="7" type="ORF">Tsubulata_033273</name>
</gene>
<evidence type="ECO:0000256" key="3">
    <source>
        <dbReference type="ARBA" id="ARBA00024378"/>
    </source>
</evidence>
<evidence type="ECO:0000259" key="6">
    <source>
        <dbReference type="Pfam" id="PF13178"/>
    </source>
</evidence>
<dbReference type="OrthoDB" id="1298402at2759"/>
<keyword evidence="8" id="KW-1185">Reference proteome</keyword>
<name>A0A9Q0IW14_9ROSI</name>
<reference evidence="7" key="2">
    <citation type="journal article" date="2023" name="Plants (Basel)">
        <title>Annotation of the Turnera subulata (Passifloraceae) Draft Genome Reveals the S-Locus Evolved after the Divergence of Turneroideae from Passifloroideae in a Stepwise Manner.</title>
        <authorList>
            <person name="Henning P.M."/>
            <person name="Roalson E.H."/>
            <person name="Mir W."/>
            <person name="McCubbin A.G."/>
            <person name="Shore J.S."/>
        </authorList>
    </citation>
    <scope>NUCLEOTIDE SEQUENCE</scope>
    <source>
        <strain evidence="7">F60SS</strain>
    </source>
</reference>
<dbReference type="InterPro" id="IPR025064">
    <property type="entry name" value="DUF4005"/>
</dbReference>
<dbReference type="PANTHER" id="PTHR32295:SF263">
    <property type="entry name" value="DUF4005 DOMAIN-CONTAINING PROTEIN"/>
    <property type="match status" value="1"/>
</dbReference>
<comment type="subunit">
    <text evidence="3">Binds to multiple calmodulin (CaM) in the presence of Ca(2+) and CaM-like proteins.</text>
</comment>
<keyword evidence="1" id="KW-0112">Calmodulin-binding</keyword>
<dbReference type="EMBL" id="JAKUCV010007835">
    <property type="protein sequence ID" value="KAJ4821851.1"/>
    <property type="molecule type" value="Genomic_DNA"/>
</dbReference>
<proteinExistence type="inferred from homology"/>
<dbReference type="GO" id="GO:0005516">
    <property type="term" value="F:calmodulin binding"/>
    <property type="evidence" value="ECO:0007669"/>
    <property type="project" value="UniProtKB-KW"/>
</dbReference>
<protein>
    <recommendedName>
        <fullName evidence="6">DUF4005 domain-containing protein</fullName>
    </recommendedName>
</protein>
<evidence type="ECO:0000313" key="8">
    <source>
        <dbReference type="Proteomes" id="UP001141552"/>
    </source>
</evidence>